<evidence type="ECO:0000256" key="1">
    <source>
        <dbReference type="ARBA" id="ARBA00023015"/>
    </source>
</evidence>
<dbReference type="GO" id="GO:0000976">
    <property type="term" value="F:transcription cis-regulatory region binding"/>
    <property type="evidence" value="ECO:0007669"/>
    <property type="project" value="TreeGrafter"/>
</dbReference>
<sequence length="182" mass="20086">MMRADAARNLDAVLRTGARLLAEDPATTIATIAAEAGLDRRTVYRRFPTREALLTAVFRAKLDSANRVMDEARLAEAPVAVALHRYVEGIVPVSREWPLDVRRMMREDPDANVLREEASGRLDRFLRRAADEGLLRADVPISWARAMLDHLVDTAAHGFPLLDPPQAADLVVDTLLNGVGRG</sequence>
<dbReference type="PANTHER" id="PTHR30055">
    <property type="entry name" value="HTH-TYPE TRANSCRIPTIONAL REGULATOR RUTR"/>
    <property type="match status" value="1"/>
</dbReference>
<dbReference type="Gene3D" id="1.10.357.10">
    <property type="entry name" value="Tetracycline Repressor, domain 2"/>
    <property type="match status" value="1"/>
</dbReference>
<evidence type="ECO:0000256" key="2">
    <source>
        <dbReference type="ARBA" id="ARBA00023125"/>
    </source>
</evidence>
<proteinExistence type="predicted"/>
<keyword evidence="7" id="KW-1185">Reference proteome</keyword>
<keyword evidence="2 4" id="KW-0238">DNA-binding</keyword>
<comment type="caution">
    <text evidence="6">The sequence shown here is derived from an EMBL/GenBank/DDBJ whole genome shotgun (WGS) entry which is preliminary data.</text>
</comment>
<dbReference type="Pfam" id="PF00440">
    <property type="entry name" value="TetR_N"/>
    <property type="match status" value="1"/>
</dbReference>
<evidence type="ECO:0000256" key="3">
    <source>
        <dbReference type="ARBA" id="ARBA00023163"/>
    </source>
</evidence>
<organism evidence="6 7">
    <name type="scientific">Microbispora oryzae</name>
    <dbReference type="NCBI Taxonomy" id="2806554"/>
    <lineage>
        <taxon>Bacteria</taxon>
        <taxon>Bacillati</taxon>
        <taxon>Actinomycetota</taxon>
        <taxon>Actinomycetes</taxon>
        <taxon>Streptosporangiales</taxon>
        <taxon>Streptosporangiaceae</taxon>
        <taxon>Microbispora</taxon>
    </lineage>
</organism>
<dbReference type="PANTHER" id="PTHR30055:SF234">
    <property type="entry name" value="HTH-TYPE TRANSCRIPTIONAL REGULATOR BETI"/>
    <property type="match status" value="1"/>
</dbReference>
<keyword evidence="3" id="KW-0804">Transcription</keyword>
<feature type="DNA-binding region" description="H-T-H motif" evidence="4">
    <location>
        <begin position="28"/>
        <end position="47"/>
    </location>
</feature>
<gene>
    <name evidence="6" type="ORF">JOL79_21425</name>
</gene>
<dbReference type="Proteomes" id="UP000674234">
    <property type="component" value="Unassembled WGS sequence"/>
</dbReference>
<dbReference type="EMBL" id="JAFCNB010000012">
    <property type="protein sequence ID" value="MBP2706374.1"/>
    <property type="molecule type" value="Genomic_DNA"/>
</dbReference>
<keyword evidence="1" id="KW-0805">Transcription regulation</keyword>
<name>A0A940WSS4_9ACTN</name>
<dbReference type="AlphaFoldDB" id="A0A940WSS4"/>
<protein>
    <submittedName>
        <fullName evidence="6">TetR/AcrR family transcriptional regulator</fullName>
    </submittedName>
</protein>
<evidence type="ECO:0000256" key="4">
    <source>
        <dbReference type="PROSITE-ProRule" id="PRU00335"/>
    </source>
</evidence>
<dbReference type="SUPFAM" id="SSF46689">
    <property type="entry name" value="Homeodomain-like"/>
    <property type="match status" value="1"/>
</dbReference>
<dbReference type="InterPro" id="IPR001647">
    <property type="entry name" value="HTH_TetR"/>
</dbReference>
<feature type="domain" description="HTH tetR-type" evidence="5">
    <location>
        <begin position="7"/>
        <end position="65"/>
    </location>
</feature>
<evidence type="ECO:0000313" key="6">
    <source>
        <dbReference type="EMBL" id="MBP2706374.1"/>
    </source>
</evidence>
<dbReference type="GO" id="GO:0003700">
    <property type="term" value="F:DNA-binding transcription factor activity"/>
    <property type="evidence" value="ECO:0007669"/>
    <property type="project" value="TreeGrafter"/>
</dbReference>
<evidence type="ECO:0000313" key="7">
    <source>
        <dbReference type="Proteomes" id="UP000674234"/>
    </source>
</evidence>
<dbReference type="InterPro" id="IPR009057">
    <property type="entry name" value="Homeodomain-like_sf"/>
</dbReference>
<dbReference type="PROSITE" id="PS50977">
    <property type="entry name" value="HTH_TETR_2"/>
    <property type="match status" value="1"/>
</dbReference>
<accession>A0A940WSS4</accession>
<dbReference type="InterPro" id="IPR036271">
    <property type="entry name" value="Tet_transcr_reg_TetR-rel_C_sf"/>
</dbReference>
<dbReference type="SUPFAM" id="SSF48498">
    <property type="entry name" value="Tetracyclin repressor-like, C-terminal domain"/>
    <property type="match status" value="1"/>
</dbReference>
<reference evidence="6" key="1">
    <citation type="submission" date="2021-02" db="EMBL/GenBank/DDBJ databases">
        <title>Draft genome sequence of Microbispora sp. RL4-1S isolated from rice leaves in Thailand.</title>
        <authorList>
            <person name="Muangham S."/>
            <person name="Duangmal K."/>
        </authorList>
    </citation>
    <scope>NUCLEOTIDE SEQUENCE</scope>
    <source>
        <strain evidence="6">RL4-1S</strain>
    </source>
</reference>
<dbReference type="InterPro" id="IPR050109">
    <property type="entry name" value="HTH-type_TetR-like_transc_reg"/>
</dbReference>
<evidence type="ECO:0000259" key="5">
    <source>
        <dbReference type="PROSITE" id="PS50977"/>
    </source>
</evidence>